<evidence type="ECO:0000313" key="6">
    <source>
        <dbReference type="EnsemblPlants" id="Solyc10g008270.3.1"/>
    </source>
</evidence>
<dbReference type="OrthoDB" id="752507at2759"/>
<dbReference type="AlphaFoldDB" id="A0A3Q7IC80"/>
<keyword evidence="3" id="KW-0804">Transcription</keyword>
<dbReference type="OMA" id="VSEKLKW"/>
<accession>A0A3Q7IC80</accession>
<dbReference type="SUPFAM" id="SSF47459">
    <property type="entry name" value="HLH, helix-loop-helix DNA-binding domain"/>
    <property type="match status" value="1"/>
</dbReference>
<name>A0A3Q7IC80_SOLLC</name>
<evidence type="ECO:0000256" key="1">
    <source>
        <dbReference type="ARBA" id="ARBA00004123"/>
    </source>
</evidence>
<dbReference type="GO" id="GO:0000977">
    <property type="term" value="F:RNA polymerase II transcription regulatory region sequence-specific DNA binding"/>
    <property type="evidence" value="ECO:0000318"/>
    <property type="project" value="GO_Central"/>
</dbReference>
<protein>
    <recommendedName>
        <fullName evidence="5">BHLH domain-containing protein</fullName>
    </recommendedName>
</protein>
<dbReference type="InterPro" id="IPR036638">
    <property type="entry name" value="HLH_DNA-bd_sf"/>
</dbReference>
<dbReference type="InterPro" id="IPR011598">
    <property type="entry name" value="bHLH_dom"/>
</dbReference>
<keyword evidence="7" id="KW-1185">Reference proteome</keyword>
<dbReference type="PANTHER" id="PTHR13935:SF63">
    <property type="entry name" value="BHLH DOMAIN-CONTAINING PROTEIN"/>
    <property type="match status" value="1"/>
</dbReference>
<dbReference type="PROSITE" id="PS50888">
    <property type="entry name" value="BHLH"/>
    <property type="match status" value="1"/>
</dbReference>
<dbReference type="PaxDb" id="4081-Solyc10g008270.2.1"/>
<dbReference type="Proteomes" id="UP000004994">
    <property type="component" value="Chromosome 10"/>
</dbReference>
<organism evidence="6">
    <name type="scientific">Solanum lycopersicum</name>
    <name type="common">Tomato</name>
    <name type="synonym">Lycopersicon esculentum</name>
    <dbReference type="NCBI Taxonomy" id="4081"/>
    <lineage>
        <taxon>Eukaryota</taxon>
        <taxon>Viridiplantae</taxon>
        <taxon>Streptophyta</taxon>
        <taxon>Embryophyta</taxon>
        <taxon>Tracheophyta</taxon>
        <taxon>Spermatophyta</taxon>
        <taxon>Magnoliopsida</taxon>
        <taxon>eudicotyledons</taxon>
        <taxon>Gunneridae</taxon>
        <taxon>Pentapetalae</taxon>
        <taxon>asterids</taxon>
        <taxon>lamiids</taxon>
        <taxon>Solanales</taxon>
        <taxon>Solanaceae</taxon>
        <taxon>Solanoideae</taxon>
        <taxon>Solaneae</taxon>
        <taxon>Solanum</taxon>
        <taxon>Solanum subgen. Lycopersicon</taxon>
    </lineage>
</organism>
<dbReference type="Pfam" id="PF00010">
    <property type="entry name" value="HLH"/>
    <property type="match status" value="1"/>
</dbReference>
<keyword evidence="2" id="KW-0805">Transcription regulation</keyword>
<comment type="subcellular location">
    <subcellularLocation>
        <location evidence="1">Nucleus</location>
    </subcellularLocation>
</comment>
<reference evidence="6" key="1">
    <citation type="journal article" date="2012" name="Nature">
        <title>The tomato genome sequence provides insights into fleshy fruit evolution.</title>
        <authorList>
            <consortium name="Tomato Genome Consortium"/>
        </authorList>
    </citation>
    <scope>NUCLEOTIDE SEQUENCE [LARGE SCALE GENOMIC DNA]</scope>
    <source>
        <strain evidence="6">cv. Heinz 1706</strain>
    </source>
</reference>
<dbReference type="GO" id="GO:0006357">
    <property type="term" value="P:regulation of transcription by RNA polymerase II"/>
    <property type="evidence" value="ECO:0000318"/>
    <property type="project" value="GO_Central"/>
</dbReference>
<dbReference type="SMR" id="A0A3Q7IC80"/>
<dbReference type="GO" id="GO:0046983">
    <property type="term" value="F:protein dimerization activity"/>
    <property type="evidence" value="ECO:0007669"/>
    <property type="project" value="InterPro"/>
</dbReference>
<evidence type="ECO:0000256" key="2">
    <source>
        <dbReference type="ARBA" id="ARBA00023015"/>
    </source>
</evidence>
<evidence type="ECO:0000256" key="4">
    <source>
        <dbReference type="ARBA" id="ARBA00023242"/>
    </source>
</evidence>
<dbReference type="PANTHER" id="PTHR13935">
    <property type="entry name" value="ACHAETE-SCUTE TRANSCRIPTION FACTOR-RELATED"/>
    <property type="match status" value="1"/>
</dbReference>
<proteinExistence type="predicted"/>
<dbReference type="RefSeq" id="XP_004248173.1">
    <property type="nucleotide sequence ID" value="XM_004248125.5"/>
</dbReference>
<evidence type="ECO:0000259" key="5">
    <source>
        <dbReference type="PROSITE" id="PS50888"/>
    </source>
</evidence>
<dbReference type="KEGG" id="sly:101265482"/>
<reference evidence="6" key="2">
    <citation type="submission" date="2019-01" db="UniProtKB">
        <authorList>
            <consortium name="EnsemblPlants"/>
        </authorList>
    </citation>
    <scope>IDENTIFICATION</scope>
    <source>
        <strain evidence="6">cv. Heinz 1706</strain>
    </source>
</reference>
<dbReference type="GeneID" id="101265482"/>
<keyword evidence="4" id="KW-0539">Nucleus</keyword>
<dbReference type="STRING" id="4081.A0A3Q7IC80"/>
<gene>
    <name evidence="6" type="primary">LOC101265482</name>
</gene>
<evidence type="ECO:0000313" key="7">
    <source>
        <dbReference type="Proteomes" id="UP000004994"/>
    </source>
</evidence>
<dbReference type="GO" id="GO:0000981">
    <property type="term" value="F:DNA-binding transcription factor activity, RNA polymerase II-specific"/>
    <property type="evidence" value="ECO:0000318"/>
    <property type="project" value="GO_Central"/>
</dbReference>
<dbReference type="Gramene" id="Solyc10g008270.3.1">
    <property type="protein sequence ID" value="Solyc10g008270.3.1"/>
    <property type="gene ID" value="Solyc10g008270.3"/>
</dbReference>
<dbReference type="InterPro" id="IPR015660">
    <property type="entry name" value="MASH1/Ascl1a-like"/>
</dbReference>
<dbReference type="InParanoid" id="A0A3Q7IC80"/>
<sequence length="235" mass="26918">MERHLKSKLAPKLERKYVEKNRRNHMKNLCNQLHSMLPTHSSTSKETTMTVPDQIDAAVKHIETLKMNLEKNKKHLEELKMGPNKAQSLNQTNEPGPITKSPPQIEFHEMGPNMVVVLINSLDNIATFNNIIRLCHKEGVEVVSTSFKLNGNSTLQISHEPKVQINKSSPMEFKATSLCDKMKELIYGPSCNNDIESNQHLWDYIIESGLIEFNTIELPPIENHMKNIYETPSFF</sequence>
<dbReference type="EnsemblPlants" id="Solyc10g008270.3.1">
    <property type="protein sequence ID" value="Solyc10g008270.3.1"/>
    <property type="gene ID" value="Solyc10g008270.3"/>
</dbReference>
<dbReference type="Gene3D" id="4.10.280.10">
    <property type="entry name" value="Helix-loop-helix DNA-binding domain"/>
    <property type="match status" value="1"/>
</dbReference>
<dbReference type="GO" id="GO:0090575">
    <property type="term" value="C:RNA polymerase II transcription regulator complex"/>
    <property type="evidence" value="ECO:0000318"/>
    <property type="project" value="GO_Central"/>
</dbReference>
<feature type="domain" description="BHLH" evidence="5">
    <location>
        <begin position="10"/>
        <end position="65"/>
    </location>
</feature>
<evidence type="ECO:0000256" key="3">
    <source>
        <dbReference type="ARBA" id="ARBA00023163"/>
    </source>
</evidence>